<reference evidence="1" key="1">
    <citation type="journal article" date="2021" name="G3 (Bethesda)">
        <title>Genomic diversity, chromosomal rearrangements, and interspecies hybridization in the ogataea polymorpha species complex.</title>
        <authorList>
            <person name="Hanson S.J."/>
            <person name="Cinneide E.O."/>
            <person name="Salzberg L.I."/>
            <person name="Wolfe K.H."/>
            <person name="McGowan J."/>
            <person name="Fitzpatrick D.A."/>
            <person name="Matlin K."/>
        </authorList>
    </citation>
    <scope>NUCLEOTIDE SEQUENCE</scope>
    <source>
        <strain evidence="1">61-244</strain>
    </source>
</reference>
<dbReference type="GeneID" id="66124078"/>
<gene>
    <name evidence="1" type="ORF">KL928_000027</name>
</gene>
<comment type="caution">
    <text evidence="1">The sequence shown here is derived from an EMBL/GenBank/DDBJ whole genome shotgun (WGS) entry which is preliminary data.</text>
</comment>
<evidence type="ECO:0000313" key="2">
    <source>
        <dbReference type="Proteomes" id="UP001196530"/>
    </source>
</evidence>
<accession>A0AAN6DKK0</accession>
<organism evidence="1 2">
    <name type="scientific">Pichia angusta</name>
    <name type="common">Yeast</name>
    <name type="synonym">Hansenula polymorpha</name>
    <dbReference type="NCBI Taxonomy" id="870730"/>
    <lineage>
        <taxon>Eukaryota</taxon>
        <taxon>Fungi</taxon>
        <taxon>Dikarya</taxon>
        <taxon>Ascomycota</taxon>
        <taxon>Saccharomycotina</taxon>
        <taxon>Pichiomycetes</taxon>
        <taxon>Pichiales</taxon>
        <taxon>Pichiaceae</taxon>
        <taxon>Ogataea</taxon>
    </lineage>
</organism>
<dbReference type="RefSeq" id="XP_043061922.1">
    <property type="nucleotide sequence ID" value="XM_043203204.1"/>
</dbReference>
<dbReference type="EMBL" id="JAHLUX010000001">
    <property type="protein sequence ID" value="KAG7821552.1"/>
    <property type="molecule type" value="Genomic_DNA"/>
</dbReference>
<evidence type="ECO:0000313" key="1">
    <source>
        <dbReference type="EMBL" id="KAG7821552.1"/>
    </source>
</evidence>
<dbReference type="Proteomes" id="UP001196530">
    <property type="component" value="Unassembled WGS sequence"/>
</dbReference>
<name>A0AAN6DKK0_PICAN</name>
<sequence length="170" mass="18803">MSSCQVRLQESSLTEIEPIFNQTHAESQGAASTSHDIRLTEECNSLLKSRQPLASSVDEACSGSDRLMVRQTAMLCYLEAGAKQARIKMDGIGATDLFMITTPRETNILHPRRISQLVTSARYCNLLMFPSCVRLLMTATAELCCHSTLSVNPDAWQPETWHVRSAASNL</sequence>
<proteinExistence type="predicted"/>
<protein>
    <submittedName>
        <fullName evidence="1">Uncharacterized protein</fullName>
    </submittedName>
</protein>
<dbReference type="AlphaFoldDB" id="A0AAN6DKK0"/>